<feature type="domain" description="Gfd2/YDR514C-like C-terminal" evidence="2">
    <location>
        <begin position="156"/>
        <end position="352"/>
    </location>
</feature>
<dbReference type="InterPro" id="IPR040151">
    <property type="entry name" value="Gfd2/YDR514C-like"/>
</dbReference>
<dbReference type="OrthoDB" id="5953249at2759"/>
<dbReference type="PANTHER" id="PTHR28083">
    <property type="entry name" value="GOOD FOR FULL DBP5 ACTIVITY PROTEIN 2"/>
    <property type="match status" value="1"/>
</dbReference>
<protein>
    <recommendedName>
        <fullName evidence="2">Gfd2/YDR514C-like C-terminal domain-containing protein</fullName>
    </recommendedName>
</protein>
<dbReference type="GeneID" id="38774182"/>
<feature type="compositionally biased region" description="Polar residues" evidence="1">
    <location>
        <begin position="406"/>
        <end position="416"/>
    </location>
</feature>
<dbReference type="InParanoid" id="A0A401G526"/>
<dbReference type="PANTHER" id="PTHR28083:SF1">
    <property type="entry name" value="GOOD FOR FULL DBP5 ACTIVITY PROTEIN 2"/>
    <property type="match status" value="1"/>
</dbReference>
<dbReference type="RefSeq" id="XP_027608178.1">
    <property type="nucleotide sequence ID" value="XM_027752377.1"/>
</dbReference>
<dbReference type="InterPro" id="IPR036397">
    <property type="entry name" value="RNaseH_sf"/>
</dbReference>
<organism evidence="3 4">
    <name type="scientific">Sparassis crispa</name>
    <dbReference type="NCBI Taxonomy" id="139825"/>
    <lineage>
        <taxon>Eukaryota</taxon>
        <taxon>Fungi</taxon>
        <taxon>Dikarya</taxon>
        <taxon>Basidiomycota</taxon>
        <taxon>Agaricomycotina</taxon>
        <taxon>Agaricomycetes</taxon>
        <taxon>Polyporales</taxon>
        <taxon>Sparassidaceae</taxon>
        <taxon>Sparassis</taxon>
    </lineage>
</organism>
<accession>A0A401G526</accession>
<gene>
    <name evidence="3" type="ORF">SCP_0101380</name>
</gene>
<comment type="caution">
    <text evidence="3">The sequence shown here is derived from an EMBL/GenBank/DDBJ whole genome shotgun (WGS) entry which is preliminary data.</text>
</comment>
<dbReference type="Proteomes" id="UP000287166">
    <property type="component" value="Unassembled WGS sequence"/>
</dbReference>
<dbReference type="SUPFAM" id="SSF53098">
    <property type="entry name" value="Ribonuclease H-like"/>
    <property type="match status" value="1"/>
</dbReference>
<evidence type="ECO:0000256" key="1">
    <source>
        <dbReference type="SAM" id="MobiDB-lite"/>
    </source>
</evidence>
<dbReference type="InterPro" id="IPR048519">
    <property type="entry name" value="Gfd2/YDR514C-like_C"/>
</dbReference>
<dbReference type="AlphaFoldDB" id="A0A401G526"/>
<keyword evidence="4" id="KW-1185">Reference proteome</keyword>
<dbReference type="InterPro" id="IPR012337">
    <property type="entry name" value="RNaseH-like_sf"/>
</dbReference>
<feature type="region of interest" description="Disordered" evidence="1">
    <location>
        <begin position="403"/>
        <end position="429"/>
    </location>
</feature>
<proteinExistence type="predicted"/>
<evidence type="ECO:0000259" key="2">
    <source>
        <dbReference type="Pfam" id="PF21762"/>
    </source>
</evidence>
<dbReference type="Gene3D" id="3.30.420.10">
    <property type="entry name" value="Ribonuclease H-like superfamily/Ribonuclease H"/>
    <property type="match status" value="1"/>
</dbReference>
<dbReference type="Pfam" id="PF21762">
    <property type="entry name" value="DEDDh_C"/>
    <property type="match status" value="1"/>
</dbReference>
<reference evidence="3 4" key="1">
    <citation type="journal article" date="2018" name="Sci. Rep.">
        <title>Genome sequence of the cauliflower mushroom Sparassis crispa (Hanabiratake) and its association with beneficial usage.</title>
        <authorList>
            <person name="Kiyama R."/>
            <person name="Furutani Y."/>
            <person name="Kawaguchi K."/>
            <person name="Nakanishi T."/>
        </authorList>
    </citation>
    <scope>NUCLEOTIDE SEQUENCE [LARGE SCALE GENOMIC DNA]</scope>
</reference>
<feature type="region of interest" description="Disordered" evidence="1">
    <location>
        <begin position="444"/>
        <end position="467"/>
    </location>
</feature>
<name>A0A401G526_9APHY</name>
<evidence type="ECO:0000313" key="3">
    <source>
        <dbReference type="EMBL" id="GBE77265.1"/>
    </source>
</evidence>
<evidence type="ECO:0000313" key="4">
    <source>
        <dbReference type="Proteomes" id="UP000287166"/>
    </source>
</evidence>
<dbReference type="GO" id="GO:0005634">
    <property type="term" value="C:nucleus"/>
    <property type="evidence" value="ECO:0007669"/>
    <property type="project" value="TreeGrafter"/>
</dbReference>
<dbReference type="STRING" id="139825.A0A401G526"/>
<dbReference type="GO" id="GO:0003676">
    <property type="term" value="F:nucleic acid binding"/>
    <property type="evidence" value="ECO:0007669"/>
    <property type="project" value="InterPro"/>
</dbReference>
<sequence>MSDFNLADPRGWECDLQSVYSAYMGHFQLHNVPWYERSWGIFFQSFEAFLTFAWPVITVTDSWTGRAHIVTRMTSVGAFIKMIKTRFGETLPLVDNILRVSPFETAQRHLRTVSDYATYKKLHATLPSAVLAALKVRIRNGEPKGVRDLWDAKDKTFLAIDFEWSERNTSSCLEVGYAAVRCGHLDAVGTWPPDPEPNYRRGHYIVAEYVDKVHNRYRPNFPWAYAFGESQVVPKAKLPQLLQAVISSLASPDSETLPNTLVLVAHGISGDLRRLEEMKIKLPHNVLIIDTAAYERRLFTTGHRGIMQGSSGKPREPGSLLSLTNLLQSLGVDVQCTMHNSGNDAFMCLLAFQLLLDPEHTKIPTPRNANRSALAMARGMNRSPSILPSIALMPTPPLAYSLGATPPSSVGHQSPRTPDEYFDQDVSPRPMGYAHAVSMNGRGLQRLSALPPTRPRRASSANPSPDIVEQMNNLAVKDGV</sequence>
<dbReference type="EMBL" id="BFAD01000001">
    <property type="protein sequence ID" value="GBE77265.1"/>
    <property type="molecule type" value="Genomic_DNA"/>
</dbReference>